<name>A0A9D4LQJ6_DREPO</name>
<keyword evidence="1" id="KW-1133">Transmembrane helix</keyword>
<dbReference type="Proteomes" id="UP000828390">
    <property type="component" value="Unassembled WGS sequence"/>
</dbReference>
<feature type="signal peptide" evidence="2">
    <location>
        <begin position="1"/>
        <end position="22"/>
    </location>
</feature>
<accession>A0A9D4LQJ6</accession>
<evidence type="ECO:0000256" key="1">
    <source>
        <dbReference type="SAM" id="Phobius"/>
    </source>
</evidence>
<keyword evidence="4" id="KW-1185">Reference proteome</keyword>
<dbReference type="AlphaFoldDB" id="A0A9D4LQJ6"/>
<gene>
    <name evidence="3" type="ORF">DPMN_025296</name>
</gene>
<feature type="chain" id="PRO_5039127394" evidence="2">
    <location>
        <begin position="23"/>
        <end position="172"/>
    </location>
</feature>
<evidence type="ECO:0000256" key="2">
    <source>
        <dbReference type="SAM" id="SignalP"/>
    </source>
</evidence>
<keyword evidence="2" id="KW-0732">Signal</keyword>
<feature type="transmembrane region" description="Helical" evidence="1">
    <location>
        <begin position="6"/>
        <end position="34"/>
    </location>
</feature>
<organism evidence="3 4">
    <name type="scientific">Dreissena polymorpha</name>
    <name type="common">Zebra mussel</name>
    <name type="synonym">Mytilus polymorpha</name>
    <dbReference type="NCBI Taxonomy" id="45954"/>
    <lineage>
        <taxon>Eukaryota</taxon>
        <taxon>Metazoa</taxon>
        <taxon>Spiralia</taxon>
        <taxon>Lophotrochozoa</taxon>
        <taxon>Mollusca</taxon>
        <taxon>Bivalvia</taxon>
        <taxon>Autobranchia</taxon>
        <taxon>Heteroconchia</taxon>
        <taxon>Euheterodonta</taxon>
        <taxon>Imparidentia</taxon>
        <taxon>Neoheterodontei</taxon>
        <taxon>Myida</taxon>
        <taxon>Dreissenoidea</taxon>
        <taxon>Dreissenidae</taxon>
        <taxon>Dreissena</taxon>
    </lineage>
</organism>
<keyword evidence="1" id="KW-0812">Transmembrane</keyword>
<evidence type="ECO:0000313" key="3">
    <source>
        <dbReference type="EMBL" id="KAH3862330.1"/>
    </source>
</evidence>
<dbReference type="EMBL" id="JAIWYP010000002">
    <property type="protein sequence ID" value="KAH3862330.1"/>
    <property type="molecule type" value="Genomic_DNA"/>
</dbReference>
<protein>
    <submittedName>
        <fullName evidence="3">Uncharacterized protein</fullName>
    </submittedName>
</protein>
<proteinExistence type="predicted"/>
<reference evidence="3" key="2">
    <citation type="submission" date="2020-11" db="EMBL/GenBank/DDBJ databases">
        <authorList>
            <person name="McCartney M.A."/>
            <person name="Auch B."/>
            <person name="Kono T."/>
            <person name="Mallez S."/>
            <person name="Becker A."/>
            <person name="Gohl D.M."/>
            <person name="Silverstein K.A.T."/>
            <person name="Koren S."/>
            <person name="Bechman K.B."/>
            <person name="Herman A."/>
            <person name="Abrahante J.E."/>
            <person name="Garbe J."/>
        </authorList>
    </citation>
    <scope>NUCLEOTIDE SEQUENCE</scope>
    <source>
        <strain evidence="3">Duluth1</strain>
        <tissue evidence="3">Whole animal</tissue>
    </source>
</reference>
<evidence type="ECO:0000313" key="4">
    <source>
        <dbReference type="Proteomes" id="UP000828390"/>
    </source>
</evidence>
<reference evidence="3" key="1">
    <citation type="journal article" date="2019" name="bioRxiv">
        <title>The Genome of the Zebra Mussel, Dreissena polymorpha: A Resource for Invasive Species Research.</title>
        <authorList>
            <person name="McCartney M.A."/>
            <person name="Auch B."/>
            <person name="Kono T."/>
            <person name="Mallez S."/>
            <person name="Zhang Y."/>
            <person name="Obille A."/>
            <person name="Becker A."/>
            <person name="Abrahante J.E."/>
            <person name="Garbe J."/>
            <person name="Badalamenti J.P."/>
            <person name="Herman A."/>
            <person name="Mangelson H."/>
            <person name="Liachko I."/>
            <person name="Sullivan S."/>
            <person name="Sone E.D."/>
            <person name="Koren S."/>
            <person name="Silverstein K.A.T."/>
            <person name="Beckman K.B."/>
            <person name="Gohl D.M."/>
        </authorList>
    </citation>
    <scope>NUCLEOTIDE SEQUENCE</scope>
    <source>
        <strain evidence="3">Duluth1</strain>
        <tissue evidence="3">Whole animal</tissue>
    </source>
</reference>
<feature type="transmembrane region" description="Helical" evidence="1">
    <location>
        <begin position="75"/>
        <end position="95"/>
    </location>
</feature>
<keyword evidence="1" id="KW-0472">Membrane</keyword>
<sequence>MDVLVVGRVVVVMVIMVEVVFSGGRCCGGFVVVISEAGELWAGRGGVGDGCCGYSGDAIVVVVVKLRCVGGVVESVDVTGLVVLAAVLVMVVVMIESMPQECVQITVLKGLKTSWAQDSIRTSVVNKYHEKKKPRTLAVMFFNKPEPFRVLTRHMLTLHNARRTKDDRKSSS</sequence>
<comment type="caution">
    <text evidence="3">The sequence shown here is derived from an EMBL/GenBank/DDBJ whole genome shotgun (WGS) entry which is preliminary data.</text>
</comment>